<accession>A0A0M9A6V2</accession>
<dbReference type="AlphaFoldDB" id="A0A0M9A6V2"/>
<protein>
    <submittedName>
        <fullName evidence="1">Uncharacterized protein</fullName>
    </submittedName>
</protein>
<organism evidence="1 2">
    <name type="scientific">Melipona quadrifasciata</name>
    <dbReference type="NCBI Taxonomy" id="166423"/>
    <lineage>
        <taxon>Eukaryota</taxon>
        <taxon>Metazoa</taxon>
        <taxon>Ecdysozoa</taxon>
        <taxon>Arthropoda</taxon>
        <taxon>Hexapoda</taxon>
        <taxon>Insecta</taxon>
        <taxon>Pterygota</taxon>
        <taxon>Neoptera</taxon>
        <taxon>Endopterygota</taxon>
        <taxon>Hymenoptera</taxon>
        <taxon>Apocrita</taxon>
        <taxon>Aculeata</taxon>
        <taxon>Apoidea</taxon>
        <taxon>Anthophila</taxon>
        <taxon>Apidae</taxon>
        <taxon>Melipona</taxon>
    </lineage>
</organism>
<sequence length="72" mass="8056">MELTRKIAGKQYTFLGRKGTRDSNAPDTVGSRSTAFVRADVQPAYGNPFEMPLILLCPVKLLDFAVEWLVRV</sequence>
<dbReference type="EMBL" id="KQ435729">
    <property type="protein sequence ID" value="KOX77656.1"/>
    <property type="molecule type" value="Genomic_DNA"/>
</dbReference>
<gene>
    <name evidence="1" type="ORF">WN51_09321</name>
</gene>
<reference evidence="1 2" key="1">
    <citation type="submission" date="2015-07" db="EMBL/GenBank/DDBJ databases">
        <title>The genome of Melipona quadrifasciata.</title>
        <authorList>
            <person name="Pan H."/>
            <person name="Kapheim K."/>
        </authorList>
    </citation>
    <scope>NUCLEOTIDE SEQUENCE [LARGE SCALE GENOMIC DNA]</scope>
    <source>
        <strain evidence="1">0111107301</strain>
        <tissue evidence="1">Whole body</tissue>
    </source>
</reference>
<evidence type="ECO:0000313" key="2">
    <source>
        <dbReference type="Proteomes" id="UP000053105"/>
    </source>
</evidence>
<proteinExistence type="predicted"/>
<name>A0A0M9A6V2_9HYME</name>
<dbReference type="Proteomes" id="UP000053105">
    <property type="component" value="Unassembled WGS sequence"/>
</dbReference>
<evidence type="ECO:0000313" key="1">
    <source>
        <dbReference type="EMBL" id="KOX77656.1"/>
    </source>
</evidence>
<keyword evidence="2" id="KW-1185">Reference proteome</keyword>